<dbReference type="PANTHER" id="PTHR36455">
    <property type="match status" value="1"/>
</dbReference>
<dbReference type="EMBL" id="CP000697">
    <property type="protein sequence ID" value="ABQ29998.1"/>
    <property type="molecule type" value="Genomic_DNA"/>
</dbReference>
<reference evidence="1 2" key="1">
    <citation type="submission" date="2007-05" db="EMBL/GenBank/DDBJ databases">
        <title>Complete sequence of chromosome of Acidiphilium cryptum JF-5.</title>
        <authorList>
            <consortium name="US DOE Joint Genome Institute"/>
            <person name="Copeland A."/>
            <person name="Lucas S."/>
            <person name="Lapidus A."/>
            <person name="Barry K."/>
            <person name="Detter J.C."/>
            <person name="Glavina del Rio T."/>
            <person name="Hammon N."/>
            <person name="Israni S."/>
            <person name="Dalin E."/>
            <person name="Tice H."/>
            <person name="Pitluck S."/>
            <person name="Sims D."/>
            <person name="Brettin T."/>
            <person name="Bruce D."/>
            <person name="Han C."/>
            <person name="Schmutz J."/>
            <person name="Larimer F."/>
            <person name="Land M."/>
            <person name="Hauser L."/>
            <person name="Kyrpides N."/>
            <person name="Kim E."/>
            <person name="Magnuson T."/>
            <person name="Richardson P."/>
        </authorList>
    </citation>
    <scope>NUCLEOTIDE SEQUENCE [LARGE SCALE GENOMIC DNA]</scope>
    <source>
        <strain evidence="1 2">JF-5</strain>
    </source>
</reference>
<organism evidence="1 2">
    <name type="scientific">Acidiphilium cryptum (strain JF-5)</name>
    <dbReference type="NCBI Taxonomy" id="349163"/>
    <lineage>
        <taxon>Bacteria</taxon>
        <taxon>Pseudomonadati</taxon>
        <taxon>Pseudomonadota</taxon>
        <taxon>Alphaproteobacteria</taxon>
        <taxon>Acetobacterales</taxon>
        <taxon>Acidocellaceae</taxon>
        <taxon>Acidiphilium</taxon>
    </lineage>
</organism>
<dbReference type="HOGENOM" id="CLU_2630011_0_0_5"/>
<evidence type="ECO:0000313" key="2">
    <source>
        <dbReference type="Proteomes" id="UP000000245"/>
    </source>
</evidence>
<dbReference type="KEGG" id="acr:Acry_0778"/>
<gene>
    <name evidence="1" type="ordered locus">Acry_0778</name>
</gene>
<proteinExistence type="predicted"/>
<dbReference type="Pfam" id="PF05717">
    <property type="entry name" value="TnpB_IS66"/>
    <property type="match status" value="1"/>
</dbReference>
<sequence length="77" mass="8248">MIAIPPGVRVLVAMRPVDFRKGANGLAAEVLGGDPFSIAALVFRAKRADRIKLDTRIYPCGLSGWLDLNLDTALLAV</sequence>
<dbReference type="Proteomes" id="UP000000245">
    <property type="component" value="Chromosome"/>
</dbReference>
<accession>A5FWL6</accession>
<dbReference type="eggNOG" id="COG3436">
    <property type="taxonomic scope" value="Bacteria"/>
</dbReference>
<name>A5FWL6_ACICJ</name>
<protein>
    <recommendedName>
        <fullName evidence="3">Transposase</fullName>
    </recommendedName>
</protein>
<dbReference type="PANTHER" id="PTHR36455:SF1">
    <property type="entry name" value="BLR8292 PROTEIN"/>
    <property type="match status" value="1"/>
</dbReference>
<evidence type="ECO:0000313" key="1">
    <source>
        <dbReference type="EMBL" id="ABQ29998.1"/>
    </source>
</evidence>
<keyword evidence="2" id="KW-1185">Reference proteome</keyword>
<dbReference type="RefSeq" id="WP_011941769.1">
    <property type="nucleotide sequence ID" value="NC_009484.1"/>
</dbReference>
<dbReference type="STRING" id="349163.Acry_0778"/>
<dbReference type="AlphaFoldDB" id="A5FWL6"/>
<dbReference type="InterPro" id="IPR008878">
    <property type="entry name" value="Transposase_IS66_Orf2"/>
</dbReference>
<evidence type="ECO:0008006" key="3">
    <source>
        <dbReference type="Google" id="ProtNLM"/>
    </source>
</evidence>